<keyword evidence="7" id="KW-0539">Nucleus</keyword>
<keyword evidence="4" id="KW-0963">Cytoplasm</keyword>
<evidence type="ECO:0000313" key="11">
    <source>
        <dbReference type="Proteomes" id="UP000320762"/>
    </source>
</evidence>
<comment type="subcellular location">
    <subcellularLocation>
        <location evidence="2">Cytoplasm</location>
    </subcellularLocation>
    <subcellularLocation>
        <location evidence="1">Nucleus</location>
    </subcellularLocation>
</comment>
<evidence type="ECO:0000256" key="3">
    <source>
        <dbReference type="ARBA" id="ARBA00022448"/>
    </source>
</evidence>
<keyword evidence="6" id="KW-0653">Protein transport</keyword>
<dbReference type="PROSITE" id="PS50077">
    <property type="entry name" value="HEAT_REPEAT"/>
    <property type="match status" value="1"/>
</dbReference>
<keyword evidence="5" id="KW-0677">Repeat</keyword>
<evidence type="ECO:0000259" key="9">
    <source>
        <dbReference type="SMART" id="SM00913"/>
    </source>
</evidence>
<dbReference type="InterPro" id="IPR011989">
    <property type="entry name" value="ARM-like"/>
</dbReference>
<evidence type="ECO:0000256" key="4">
    <source>
        <dbReference type="ARBA" id="ARBA00022490"/>
    </source>
</evidence>
<dbReference type="InterPro" id="IPR021133">
    <property type="entry name" value="HEAT_type_2"/>
</dbReference>
<dbReference type="InterPro" id="IPR057672">
    <property type="entry name" value="TPR_IPO4/5"/>
</dbReference>
<dbReference type="Gene3D" id="1.25.10.10">
    <property type="entry name" value="Leucine-rich Repeat Variant"/>
    <property type="match status" value="1"/>
</dbReference>
<keyword evidence="11" id="KW-1185">Reference proteome</keyword>
<keyword evidence="3" id="KW-0813">Transport</keyword>
<dbReference type="InterPro" id="IPR040122">
    <property type="entry name" value="Importin_beta"/>
</dbReference>
<name>A0A550CKK6_9AGAR</name>
<dbReference type="GO" id="GO:0006606">
    <property type="term" value="P:protein import into nucleus"/>
    <property type="evidence" value="ECO:0007669"/>
    <property type="project" value="InterPro"/>
</dbReference>
<dbReference type="OrthoDB" id="7862313at2759"/>
<protein>
    <submittedName>
        <fullName evidence="10">Armadillo-type protein</fullName>
    </submittedName>
</protein>
<dbReference type="SMART" id="SM00913">
    <property type="entry name" value="IBN_N"/>
    <property type="match status" value="1"/>
</dbReference>
<organism evidence="10 11">
    <name type="scientific">Schizophyllum amplum</name>
    <dbReference type="NCBI Taxonomy" id="97359"/>
    <lineage>
        <taxon>Eukaryota</taxon>
        <taxon>Fungi</taxon>
        <taxon>Dikarya</taxon>
        <taxon>Basidiomycota</taxon>
        <taxon>Agaricomycotina</taxon>
        <taxon>Agaricomycetes</taxon>
        <taxon>Agaricomycetidae</taxon>
        <taxon>Agaricales</taxon>
        <taxon>Schizophyllaceae</taxon>
        <taxon>Schizophyllum</taxon>
    </lineage>
</organism>
<dbReference type="GO" id="GO:0031267">
    <property type="term" value="F:small GTPase binding"/>
    <property type="evidence" value="ECO:0007669"/>
    <property type="project" value="InterPro"/>
</dbReference>
<dbReference type="SUPFAM" id="SSF48371">
    <property type="entry name" value="ARM repeat"/>
    <property type="match status" value="2"/>
</dbReference>
<sequence>MDQNFVQGLHQLLLQATGQQNPDTSLIKAATAQLNTQYFKNEACIPALAQILASSPDQGVRQLSAVELRKRIINNDGAMWLLVPTPQRDEIKQKMLEIVGSENSKPVRHQAARAAAGIAGIEVAQYGQLFPFIMNSCAATSPAALRETGAFLLYSVLDAVDVYAIKGDYVPKLYELLGSMLVDNESVDVRIMAVRILGTLAQYLDTDDKAEMAQFQTLLPSMLHVIGQSVESGDESVARQLFDTLETLLILEVPLLTPIIPDLVKFLLQCGADRKYEPEVRALALNALNWCIQYKKSKIQSFGLGASIMEGLMIITTEDEPEDADEEAPARSALRIIDSLSTNLPPSQVYPALREQMQKYLSSPDPSYRKGALMALGVAVEGCSDYMGSNNHMNEIWPIIELGIQDGDAKVRKAACIAVSCLCQWLEDHCIEKHAVLVPAMMTLINDAETQAAACTALDALLEILTSVIDQYLPLIMERLAGLLTSPTVSGRVKAVVTGAIGSAAHAAKERFLPYFEGTMSQLRQFAGLGSQAVALGAHSVDTIDNGDLELRGIAMDAIGTIAEAVGKEKFRPWFPEMMQRAVEGAQMVNGAAGGRNSLRECSFLFFGVMARVFGEEFAQYLEGTVTMLLQSLKQDESSVEGIEDGTVTVSEAASAFNAGTSPSTAISVSDGMGGDEDELKDLEKLLETNSAVAIEKEIAADSIGTLFAATRQAFLPYVEQCTMELLELCNHYYEGVRKSAVDSLLEIVRTFWEISNESPDGATVQHTKDLIKHVVPQLLEMFESEDNKSVASGLCVSLAETITKIGEVFTDGYEEELCKIAILILEQKAYCQTDPDQDEDEEAPEDSAELEGVLIGSACDLVSAMATALEHNFQTAFSTFFPLITKYYKKTRSLTERSSAIGCLSEIIGGMDSSITPFTEPLLELFYRALSDSEAEVQGNAAFATGLLVQHSQIDLSAQMMPLLAALRPLFEAPPDALAPRLHARDNAAGAVARMIVRNTASMPLDQVLPVWIQSLPLKNDFQENAPVYRALFHLFRTNGAALQPYMEHLLQVFAYVLDPERAEEQLPEEVRGELIQLVKALNAEMPEKVQAAGLAAFA</sequence>
<evidence type="ECO:0000256" key="5">
    <source>
        <dbReference type="ARBA" id="ARBA00022737"/>
    </source>
</evidence>
<comment type="caution">
    <text evidence="10">The sequence shown here is derived from an EMBL/GenBank/DDBJ whole genome shotgun (WGS) entry which is preliminary data.</text>
</comment>
<dbReference type="STRING" id="97359.A0A550CKK6"/>
<accession>A0A550CKK6</accession>
<evidence type="ECO:0000256" key="8">
    <source>
        <dbReference type="PROSITE-ProRule" id="PRU00103"/>
    </source>
</evidence>
<evidence type="ECO:0000256" key="7">
    <source>
        <dbReference type="ARBA" id="ARBA00023242"/>
    </source>
</evidence>
<dbReference type="PANTHER" id="PTHR10527">
    <property type="entry name" value="IMPORTIN BETA"/>
    <property type="match status" value="1"/>
</dbReference>
<proteinExistence type="predicted"/>
<dbReference type="Pfam" id="PF25574">
    <property type="entry name" value="TPR_IMB1"/>
    <property type="match status" value="1"/>
</dbReference>
<gene>
    <name evidence="10" type="ORF">BD626DRAFT_488443</name>
</gene>
<dbReference type="Proteomes" id="UP000320762">
    <property type="component" value="Unassembled WGS sequence"/>
</dbReference>
<dbReference type="EMBL" id="VDMD01000005">
    <property type="protein sequence ID" value="TRM65336.1"/>
    <property type="molecule type" value="Genomic_DNA"/>
</dbReference>
<dbReference type="InterPro" id="IPR016024">
    <property type="entry name" value="ARM-type_fold"/>
</dbReference>
<dbReference type="AlphaFoldDB" id="A0A550CKK6"/>
<evidence type="ECO:0000256" key="6">
    <source>
        <dbReference type="ARBA" id="ARBA00022927"/>
    </source>
</evidence>
<dbReference type="InterPro" id="IPR001494">
    <property type="entry name" value="Importin-beta_N"/>
</dbReference>
<evidence type="ECO:0000256" key="2">
    <source>
        <dbReference type="ARBA" id="ARBA00004496"/>
    </source>
</evidence>
<dbReference type="Pfam" id="PF25780">
    <property type="entry name" value="TPR_IPO5"/>
    <property type="match status" value="1"/>
</dbReference>
<feature type="repeat" description="HEAT" evidence="8">
    <location>
        <begin position="169"/>
        <end position="212"/>
    </location>
</feature>
<evidence type="ECO:0000313" key="10">
    <source>
        <dbReference type="EMBL" id="TRM65336.1"/>
    </source>
</evidence>
<evidence type="ECO:0000256" key="1">
    <source>
        <dbReference type="ARBA" id="ARBA00004123"/>
    </source>
</evidence>
<dbReference type="GO" id="GO:0005737">
    <property type="term" value="C:cytoplasm"/>
    <property type="evidence" value="ECO:0007669"/>
    <property type="project" value="UniProtKB-SubCell"/>
</dbReference>
<feature type="domain" description="Importin N-terminal" evidence="9">
    <location>
        <begin position="30"/>
        <end position="101"/>
    </location>
</feature>
<dbReference type="InterPro" id="IPR058584">
    <property type="entry name" value="IMB1_TNPO1-like_TPR"/>
</dbReference>
<reference evidence="10 11" key="1">
    <citation type="journal article" date="2019" name="New Phytol.">
        <title>Comparative genomics reveals unique wood-decay strategies and fruiting body development in the Schizophyllaceae.</title>
        <authorList>
            <person name="Almasi E."/>
            <person name="Sahu N."/>
            <person name="Krizsan K."/>
            <person name="Balint B."/>
            <person name="Kovacs G.M."/>
            <person name="Kiss B."/>
            <person name="Cseklye J."/>
            <person name="Drula E."/>
            <person name="Henrissat B."/>
            <person name="Nagy I."/>
            <person name="Chovatia M."/>
            <person name="Adam C."/>
            <person name="LaButti K."/>
            <person name="Lipzen A."/>
            <person name="Riley R."/>
            <person name="Grigoriev I.V."/>
            <person name="Nagy L.G."/>
        </authorList>
    </citation>
    <scope>NUCLEOTIDE SEQUENCE [LARGE SCALE GENOMIC DNA]</scope>
    <source>
        <strain evidence="10 11">NL-1724</strain>
    </source>
</reference>